<dbReference type="PANTHER" id="PTHR19370">
    <property type="entry name" value="NADH-CYTOCHROME B5 REDUCTASE"/>
    <property type="match status" value="1"/>
</dbReference>
<feature type="domain" description="FAD-binding FR-type" evidence="7">
    <location>
        <begin position="57"/>
        <end position="164"/>
    </location>
</feature>
<dbReference type="AlphaFoldDB" id="A0A0C2Y7P6"/>
<feature type="binding site" evidence="6">
    <location>
        <position position="139"/>
    </location>
    <ligand>
        <name>FAD</name>
        <dbReference type="ChEBI" id="CHEBI:57692"/>
    </ligand>
</feature>
<dbReference type="HOGENOM" id="CLU_003827_9_1_1"/>
<dbReference type="InterPro" id="IPR001433">
    <property type="entry name" value="OxRdtase_FAD/NAD-bd"/>
</dbReference>
<feature type="binding site" evidence="6">
    <location>
        <position position="115"/>
    </location>
    <ligand>
        <name>FAD</name>
        <dbReference type="ChEBI" id="CHEBI:57692"/>
    </ligand>
</feature>
<evidence type="ECO:0000256" key="2">
    <source>
        <dbReference type="ARBA" id="ARBA00006105"/>
    </source>
</evidence>
<dbReference type="PROSITE" id="PS51384">
    <property type="entry name" value="FAD_FR"/>
    <property type="match status" value="1"/>
</dbReference>
<reference evidence="9" key="2">
    <citation type="submission" date="2015-01" db="EMBL/GenBank/DDBJ databases">
        <title>Evolutionary Origins and Diversification of the Mycorrhizal Mutualists.</title>
        <authorList>
            <consortium name="DOE Joint Genome Institute"/>
            <consortium name="Mycorrhizal Genomics Consortium"/>
            <person name="Kohler A."/>
            <person name="Kuo A."/>
            <person name="Nagy L.G."/>
            <person name="Floudas D."/>
            <person name="Copeland A."/>
            <person name="Barry K.W."/>
            <person name="Cichocki N."/>
            <person name="Veneault-Fourrey C."/>
            <person name="LaButti K."/>
            <person name="Lindquist E.A."/>
            <person name="Lipzen A."/>
            <person name="Lundell T."/>
            <person name="Morin E."/>
            <person name="Murat C."/>
            <person name="Riley R."/>
            <person name="Ohm R."/>
            <person name="Sun H."/>
            <person name="Tunlid A."/>
            <person name="Henrissat B."/>
            <person name="Grigoriev I.V."/>
            <person name="Hibbett D.S."/>
            <person name="Martin F."/>
        </authorList>
    </citation>
    <scope>NUCLEOTIDE SEQUENCE [LARGE SCALE GENOMIC DNA]</scope>
    <source>
        <strain evidence="9">h7</strain>
    </source>
</reference>
<accession>A0A0C2Y7P6</accession>
<dbReference type="OrthoDB" id="432685at2759"/>
<evidence type="ECO:0000256" key="6">
    <source>
        <dbReference type="PIRSR" id="PIRSR601834-1"/>
    </source>
</evidence>
<organism evidence="8 9">
    <name type="scientific">Hebeloma cylindrosporum</name>
    <dbReference type="NCBI Taxonomy" id="76867"/>
    <lineage>
        <taxon>Eukaryota</taxon>
        <taxon>Fungi</taxon>
        <taxon>Dikarya</taxon>
        <taxon>Basidiomycota</taxon>
        <taxon>Agaricomycotina</taxon>
        <taxon>Agaricomycetes</taxon>
        <taxon>Agaricomycetidae</taxon>
        <taxon>Agaricales</taxon>
        <taxon>Agaricineae</taxon>
        <taxon>Hymenogastraceae</taxon>
        <taxon>Hebeloma</taxon>
    </lineage>
</organism>
<feature type="binding site" evidence="6">
    <location>
        <position position="113"/>
    </location>
    <ligand>
        <name>FAD</name>
        <dbReference type="ChEBI" id="CHEBI:57692"/>
    </ligand>
</feature>
<name>A0A0C2Y7P6_HEBCY</name>
<dbReference type="SUPFAM" id="SSF63380">
    <property type="entry name" value="Riboflavin synthase domain-like"/>
    <property type="match status" value="1"/>
</dbReference>
<dbReference type="InterPro" id="IPR017938">
    <property type="entry name" value="Riboflavin_synthase-like_b-brl"/>
</dbReference>
<feature type="binding site" evidence="6">
    <location>
        <position position="132"/>
    </location>
    <ligand>
        <name>FAD</name>
        <dbReference type="ChEBI" id="CHEBI:57692"/>
    </ligand>
</feature>
<dbReference type="GO" id="GO:0005739">
    <property type="term" value="C:mitochondrion"/>
    <property type="evidence" value="ECO:0007669"/>
    <property type="project" value="TreeGrafter"/>
</dbReference>
<dbReference type="Pfam" id="PF00175">
    <property type="entry name" value="NAD_binding_1"/>
    <property type="match status" value="1"/>
</dbReference>
<dbReference type="PRINTS" id="PR00406">
    <property type="entry name" value="CYTB5RDTASE"/>
</dbReference>
<dbReference type="InterPro" id="IPR008333">
    <property type="entry name" value="Cbr1-like_FAD-bd_dom"/>
</dbReference>
<dbReference type="SUPFAM" id="SSF52343">
    <property type="entry name" value="Ferredoxin reductase-like, C-terminal NADP-linked domain"/>
    <property type="match status" value="1"/>
</dbReference>
<dbReference type="Proteomes" id="UP000053424">
    <property type="component" value="Unassembled WGS sequence"/>
</dbReference>
<dbReference type="Pfam" id="PF00970">
    <property type="entry name" value="FAD_binding_6"/>
    <property type="match status" value="1"/>
</dbReference>
<keyword evidence="4 6" id="KW-0274">FAD</keyword>
<dbReference type="GO" id="GO:0016491">
    <property type="term" value="F:oxidoreductase activity"/>
    <property type="evidence" value="ECO:0007669"/>
    <property type="project" value="UniProtKB-KW"/>
</dbReference>
<comment type="similarity">
    <text evidence="2">Belongs to the flavoprotein pyridine nucleotide cytochrome reductase family.</text>
</comment>
<dbReference type="InterPro" id="IPR001834">
    <property type="entry name" value="CBR-like"/>
</dbReference>
<feature type="binding site" evidence="6">
    <location>
        <position position="181"/>
    </location>
    <ligand>
        <name>FAD</name>
        <dbReference type="ChEBI" id="CHEBI:57692"/>
    </ligand>
</feature>
<keyword evidence="5" id="KW-0560">Oxidoreductase</keyword>
<reference evidence="8 9" key="1">
    <citation type="submission" date="2014-04" db="EMBL/GenBank/DDBJ databases">
        <authorList>
            <consortium name="DOE Joint Genome Institute"/>
            <person name="Kuo A."/>
            <person name="Gay G."/>
            <person name="Dore J."/>
            <person name="Kohler A."/>
            <person name="Nagy L.G."/>
            <person name="Floudas D."/>
            <person name="Copeland A."/>
            <person name="Barry K.W."/>
            <person name="Cichocki N."/>
            <person name="Veneault-Fourrey C."/>
            <person name="LaButti K."/>
            <person name="Lindquist E.A."/>
            <person name="Lipzen A."/>
            <person name="Lundell T."/>
            <person name="Morin E."/>
            <person name="Murat C."/>
            <person name="Sun H."/>
            <person name="Tunlid A."/>
            <person name="Henrissat B."/>
            <person name="Grigoriev I.V."/>
            <person name="Hibbett D.S."/>
            <person name="Martin F."/>
            <person name="Nordberg H.P."/>
            <person name="Cantor M.N."/>
            <person name="Hua S.X."/>
        </authorList>
    </citation>
    <scope>NUCLEOTIDE SEQUENCE [LARGE SCALE GENOMIC DNA]</scope>
    <source>
        <strain evidence="9">h7</strain>
    </source>
</reference>
<evidence type="ECO:0000256" key="1">
    <source>
        <dbReference type="ARBA" id="ARBA00001974"/>
    </source>
</evidence>
<dbReference type="EMBL" id="KN831771">
    <property type="protein sequence ID" value="KIM45888.1"/>
    <property type="molecule type" value="Genomic_DNA"/>
</dbReference>
<dbReference type="InterPro" id="IPR017927">
    <property type="entry name" value="FAD-bd_FR_type"/>
</dbReference>
<evidence type="ECO:0000313" key="9">
    <source>
        <dbReference type="Proteomes" id="UP000053424"/>
    </source>
</evidence>
<proteinExistence type="inferred from homology"/>
<dbReference type="PANTHER" id="PTHR19370:SF189">
    <property type="entry name" value="CYTOCHROME C MITOCHONDRIAL IMPORT FACTOR CYC2"/>
    <property type="match status" value="1"/>
</dbReference>
<sequence length="340" mass="38161">MLSKSSRLWYRNVRRKKTIKQKRLHALQGREDKKKAGFSIYFFLDDDLSSTTYSISPRVFVASKLLSTELSGPNSKLLKIAAPPSFLAAQQSTDGFDSIWSVCIKDDDIQVERAYTPLTGVDGDGNLLFWIKKYPKGEVGRWLHSKIPGDSIEMRGPLKTWRWEEGAYDEVVMISGGTGITPFIQLFNRVILKTTPTSHTRFTLLHSSRLPEELPPPVLLDPLTRFSKANPDKFKFHVFVDDKGGSISPPHVPPLKEGRITEKDLKSCLGLEKHQNAWWTRFFGKTAPQDETPRRILFLVCGPEAMVGTIAGPYGRNLSQGPVGGILGSMGYSSDQVYKM</sequence>
<dbReference type="InterPro" id="IPR039261">
    <property type="entry name" value="FNR_nucleotide-bd"/>
</dbReference>
<evidence type="ECO:0000256" key="3">
    <source>
        <dbReference type="ARBA" id="ARBA00022630"/>
    </source>
</evidence>
<keyword evidence="9" id="KW-1185">Reference proteome</keyword>
<dbReference type="STRING" id="686832.A0A0C2Y7P6"/>
<evidence type="ECO:0000256" key="4">
    <source>
        <dbReference type="ARBA" id="ARBA00022827"/>
    </source>
</evidence>
<protein>
    <recommendedName>
        <fullName evidence="7">FAD-binding FR-type domain-containing protein</fullName>
    </recommendedName>
</protein>
<evidence type="ECO:0000256" key="5">
    <source>
        <dbReference type="ARBA" id="ARBA00023002"/>
    </source>
</evidence>
<comment type="cofactor">
    <cofactor evidence="1 6">
        <name>FAD</name>
        <dbReference type="ChEBI" id="CHEBI:57692"/>
    </cofactor>
</comment>
<keyword evidence="3 6" id="KW-0285">Flavoprotein</keyword>
<dbReference type="Gene3D" id="3.40.50.80">
    <property type="entry name" value="Nucleotide-binding domain of ferredoxin-NADP reductase (FNR) module"/>
    <property type="match status" value="1"/>
</dbReference>
<evidence type="ECO:0000313" key="8">
    <source>
        <dbReference type="EMBL" id="KIM45888.1"/>
    </source>
</evidence>
<dbReference type="Gene3D" id="2.40.30.10">
    <property type="entry name" value="Translation factors"/>
    <property type="match status" value="1"/>
</dbReference>
<dbReference type="CDD" id="cd06183">
    <property type="entry name" value="cyt_b5_reduct_like"/>
    <property type="match status" value="1"/>
</dbReference>
<evidence type="ECO:0000259" key="7">
    <source>
        <dbReference type="PROSITE" id="PS51384"/>
    </source>
</evidence>
<gene>
    <name evidence="8" type="ORF">M413DRAFT_16706</name>
</gene>